<dbReference type="EMBL" id="JAAWWK010000002">
    <property type="protein sequence ID" value="NKI17438.1"/>
    <property type="molecule type" value="Genomic_DNA"/>
</dbReference>
<dbReference type="SUPFAM" id="SSF49899">
    <property type="entry name" value="Concanavalin A-like lectins/glucanases"/>
    <property type="match status" value="1"/>
</dbReference>
<organism evidence="1 2">
    <name type="scientific">Spongiibacter thalassae</name>
    <dbReference type="NCBI Taxonomy" id="2721624"/>
    <lineage>
        <taxon>Bacteria</taxon>
        <taxon>Pseudomonadati</taxon>
        <taxon>Pseudomonadota</taxon>
        <taxon>Gammaproteobacteria</taxon>
        <taxon>Cellvibrionales</taxon>
        <taxon>Spongiibacteraceae</taxon>
        <taxon>Spongiibacter</taxon>
    </lineage>
</organism>
<proteinExistence type="predicted"/>
<comment type="caution">
    <text evidence="1">The sequence shown here is derived from an EMBL/GenBank/DDBJ whole genome shotgun (WGS) entry which is preliminary data.</text>
</comment>
<dbReference type="RefSeq" id="WP_168449934.1">
    <property type="nucleotide sequence ID" value="NZ_JAAWWK010000002.1"/>
</dbReference>
<evidence type="ECO:0000313" key="1">
    <source>
        <dbReference type="EMBL" id="NKI17438.1"/>
    </source>
</evidence>
<protein>
    <submittedName>
        <fullName evidence="1">Uncharacterized protein</fullName>
    </submittedName>
</protein>
<dbReference type="InterPro" id="IPR013320">
    <property type="entry name" value="ConA-like_dom_sf"/>
</dbReference>
<accession>A0ABX1GFW6</accession>
<sequence length="390" mass="39991">MFKPLFRTAFAAVDRHLLPVEGVSLLEQVQALISSHGGVLYTNDLSTMFQDEAGTQPVTSPGDPIALWLDSGQGGLGSLGVERVTNGDFSSGETGFTELGGNSITVAGGQATLSRAVGGSEPVVSFSVDTEAGKSYLISVDVIDRSDMGANAFGVYADDVALLSTTASGVSQLLFHASATETATWQLRIMGGTPLTSSRDIVIDELSVREVPGHHAVQTTAAAQPVLQQDGSAFYYLDFDGVDDLLAGLNSVTLSQPSTVSICFSVPAAGTSRPLLSGTSPNRHNMTINGTDHPLIFAGGSLVDTDTTIAVNVPYIFTAEFNGPSSSIRINKSQTAGGGAGTEGLSGLSIGAGGGGSPPSEASVYAVAIVSGVLSASEMAVLEDYIESLY</sequence>
<evidence type="ECO:0000313" key="2">
    <source>
        <dbReference type="Proteomes" id="UP000765845"/>
    </source>
</evidence>
<name>A0ABX1GFW6_9GAMM</name>
<reference evidence="1 2" key="1">
    <citation type="submission" date="2020-04" db="EMBL/GenBank/DDBJ databases">
        <authorList>
            <person name="Yoon J."/>
        </authorList>
    </citation>
    <scope>NUCLEOTIDE SEQUENCE [LARGE SCALE GENOMIC DNA]</scope>
    <source>
        <strain evidence="1 2">KMU-166</strain>
    </source>
</reference>
<dbReference type="Proteomes" id="UP000765845">
    <property type="component" value="Unassembled WGS sequence"/>
</dbReference>
<gene>
    <name evidence="1" type="ORF">HCU74_08410</name>
</gene>
<keyword evidence="2" id="KW-1185">Reference proteome</keyword>